<feature type="region of interest" description="Disordered" evidence="4">
    <location>
        <begin position="410"/>
        <end position="433"/>
    </location>
</feature>
<feature type="compositionally biased region" description="Basic and acidic residues" evidence="4">
    <location>
        <begin position="356"/>
        <end position="369"/>
    </location>
</feature>
<dbReference type="Proteomes" id="UP001396334">
    <property type="component" value="Unassembled WGS sequence"/>
</dbReference>
<feature type="region of interest" description="Leucine repeat II (LRII)" evidence="3">
    <location>
        <begin position="601"/>
        <end position="633"/>
    </location>
</feature>
<reference evidence="5 6" key="1">
    <citation type="journal article" date="2024" name="G3 (Bethesda)">
        <title>Genome assembly of Hibiscus sabdariffa L. provides insights into metabolisms of medicinal natural products.</title>
        <authorList>
            <person name="Kim T."/>
        </authorList>
    </citation>
    <scope>NUCLEOTIDE SEQUENCE [LARGE SCALE GENOMIC DNA]</scope>
    <source>
        <strain evidence="5">TK-2024</strain>
        <tissue evidence="5">Old leaves</tissue>
    </source>
</reference>
<evidence type="ECO:0000256" key="3">
    <source>
        <dbReference type="PROSITE-ProRule" id="PRU01191"/>
    </source>
</evidence>
<comment type="caution">
    <text evidence="3">Lacks conserved residue(s) required for the propagation of feature annotation.</text>
</comment>
<feature type="compositionally biased region" description="Basic and acidic residues" evidence="4">
    <location>
        <begin position="338"/>
        <end position="349"/>
    </location>
</feature>
<comment type="similarity">
    <text evidence="3">Belongs to the GRAS family.</text>
</comment>
<evidence type="ECO:0000256" key="2">
    <source>
        <dbReference type="ARBA" id="ARBA00023163"/>
    </source>
</evidence>
<keyword evidence="2" id="KW-0804">Transcription</keyword>
<feature type="compositionally biased region" description="Low complexity" evidence="4">
    <location>
        <begin position="110"/>
        <end position="135"/>
    </location>
</feature>
<evidence type="ECO:0000313" key="6">
    <source>
        <dbReference type="Proteomes" id="UP001396334"/>
    </source>
</evidence>
<dbReference type="PROSITE" id="PS50985">
    <property type="entry name" value="GRAS"/>
    <property type="match status" value="1"/>
</dbReference>
<feature type="region of interest" description="VHIID" evidence="3">
    <location>
        <begin position="520"/>
        <end position="585"/>
    </location>
</feature>
<dbReference type="InterPro" id="IPR005202">
    <property type="entry name" value="TF_GRAS"/>
</dbReference>
<accession>A0ABR2T5C7</accession>
<dbReference type="PANTHER" id="PTHR31636">
    <property type="entry name" value="OSJNBA0084A10.13 PROTEIN-RELATED"/>
    <property type="match status" value="1"/>
</dbReference>
<comment type="caution">
    <text evidence="5">The sequence shown here is derived from an EMBL/GenBank/DDBJ whole genome shotgun (WGS) entry which is preliminary data.</text>
</comment>
<evidence type="ECO:0000313" key="5">
    <source>
        <dbReference type="EMBL" id="KAK9032696.1"/>
    </source>
</evidence>
<feature type="region of interest" description="Disordered" evidence="4">
    <location>
        <begin position="103"/>
        <end position="142"/>
    </location>
</feature>
<protein>
    <submittedName>
        <fullName evidence="5">Uncharacterized protein</fullName>
    </submittedName>
</protein>
<sequence length="820" mass="92110">MGPSLFPKSHVSASQASPSSLLVLSRPSALQLFLFVFPKVLCSASILKAILRIDVDDLDDTFQLNSGHYANGTVGFEFLDPSPDLNFMNMNVNVPVAPSESGPGTLLQPISVSTDGSSISTSTGWSLEGESSSPSDDSDSTDPVLKYITQMLMEENLEEPHMFNDYLALKDTEKSLYEVLVQQYPQTVQPQLLLNQSLGSPESNLSGTTTGHSNTTIIGNSNGTGNYIDHQGVGEVREPAPLNGDYNFQPTLQQPSLQFPVDSTDSLSHTGNGMIVSSVNELLAQNIFNDKESILQFQRGFEEGSKFLPSSNQLIIDLESNTFPMGQKGKAPNAVVKVGKEEQQSSHERLRGRKYHERDHKDSEDERSNKQSATYMEESELSDLFDKVLLYPEGQPNSCIDNGSVQCRKNKSLQQKEQPNEAGIGKTRSRKQGKKETVDLRTLLILCAQAISADDHRTACELLKQIKDNSTPLGDGTQRLAHVFANGLEARLDGSGTVIQNFYESLASKKTTAAEMLKSYKGYLSTCPFKKLPIMFANKMIYHMSENASALHIVDFGIMYGFQWPILIQHLSTRPGGPPKLRITGIELPQRGFRPAEKIEATGRRLANYCKRFNVPFEYKAITAQNWENIRVEDIKINSNEFLAVNSLFRFENLLDETAEVDCPRNVVLKLIRKMNPDIFVHSIINGSYNSPFFITRFKEALFHLSAVFDMFDNTLPRDEPGRMMFESEFYGKEAVNVIACEGHARVQRPETYKQWQIRMMRAGFKPLPLNQELMKLIRNKLKTWYHKDFVIDEDNHWMLQGWKGRILYASSCWVPAQES</sequence>
<gene>
    <name evidence="5" type="ORF">V6N11_056954</name>
</gene>
<name>A0ABR2T5C7_9ROSI</name>
<keyword evidence="6" id="KW-1185">Reference proteome</keyword>
<evidence type="ECO:0000256" key="4">
    <source>
        <dbReference type="SAM" id="MobiDB-lite"/>
    </source>
</evidence>
<dbReference type="Pfam" id="PF03514">
    <property type="entry name" value="GRAS"/>
    <property type="match status" value="1"/>
</dbReference>
<dbReference type="EMBL" id="JBBPBN010000009">
    <property type="protein sequence ID" value="KAK9032696.1"/>
    <property type="molecule type" value="Genomic_DNA"/>
</dbReference>
<feature type="region of interest" description="Disordered" evidence="4">
    <location>
        <begin position="323"/>
        <end position="374"/>
    </location>
</feature>
<proteinExistence type="inferred from homology"/>
<feature type="region of interest" description="SAW" evidence="3">
    <location>
        <begin position="740"/>
        <end position="815"/>
    </location>
</feature>
<keyword evidence="1" id="KW-0805">Transcription regulation</keyword>
<evidence type="ECO:0000256" key="1">
    <source>
        <dbReference type="ARBA" id="ARBA00023015"/>
    </source>
</evidence>
<feature type="short sequence motif" description="VHIID" evidence="3">
    <location>
        <begin position="551"/>
        <end position="555"/>
    </location>
</feature>
<organism evidence="5 6">
    <name type="scientific">Hibiscus sabdariffa</name>
    <name type="common">roselle</name>
    <dbReference type="NCBI Taxonomy" id="183260"/>
    <lineage>
        <taxon>Eukaryota</taxon>
        <taxon>Viridiplantae</taxon>
        <taxon>Streptophyta</taxon>
        <taxon>Embryophyta</taxon>
        <taxon>Tracheophyta</taxon>
        <taxon>Spermatophyta</taxon>
        <taxon>Magnoliopsida</taxon>
        <taxon>eudicotyledons</taxon>
        <taxon>Gunneridae</taxon>
        <taxon>Pentapetalae</taxon>
        <taxon>rosids</taxon>
        <taxon>malvids</taxon>
        <taxon>Malvales</taxon>
        <taxon>Malvaceae</taxon>
        <taxon>Malvoideae</taxon>
        <taxon>Hibiscus</taxon>
    </lineage>
</organism>